<reference evidence="5" key="1">
    <citation type="submission" date="2021-11" db="EMBL/GenBank/DDBJ databases">
        <authorList>
            <person name="Rodrigo-Torres L."/>
            <person name="Arahal R. D."/>
            <person name="Lucena T."/>
        </authorList>
    </citation>
    <scope>NUCLEOTIDE SEQUENCE</scope>
    <source>
        <strain evidence="5">CECT 7928</strain>
    </source>
</reference>
<evidence type="ECO:0000313" key="5">
    <source>
        <dbReference type="EMBL" id="CAH0536885.1"/>
    </source>
</evidence>
<dbReference type="Proteomes" id="UP000838748">
    <property type="component" value="Unassembled WGS sequence"/>
</dbReference>
<keyword evidence="6" id="KW-1185">Reference proteome</keyword>
<dbReference type="Gene3D" id="3.30.70.920">
    <property type="match status" value="1"/>
</dbReference>
<evidence type="ECO:0000256" key="2">
    <source>
        <dbReference type="ARBA" id="ARBA00022490"/>
    </source>
</evidence>
<dbReference type="PANTHER" id="PTHR38603">
    <property type="entry name" value="CHAPERONE NAPD"/>
    <property type="match status" value="1"/>
</dbReference>
<keyword evidence="2 4" id="KW-0963">Cytoplasm</keyword>
<dbReference type="HAMAP" id="MF_02200">
    <property type="entry name" value="NapD"/>
    <property type="match status" value="1"/>
</dbReference>
<evidence type="ECO:0000313" key="6">
    <source>
        <dbReference type="Proteomes" id="UP000838748"/>
    </source>
</evidence>
<protein>
    <recommendedName>
        <fullName evidence="4">Chaperone NapD</fullName>
    </recommendedName>
    <alternativeName>
        <fullName evidence="4">NapA signal peptide-binding chaperone NapD</fullName>
    </alternativeName>
</protein>
<keyword evidence="3 4" id="KW-0143">Chaperone</keyword>
<dbReference type="RefSeq" id="WP_237360157.1">
    <property type="nucleotide sequence ID" value="NZ_CAKLDM010000001.1"/>
</dbReference>
<evidence type="ECO:0000256" key="4">
    <source>
        <dbReference type="HAMAP-Rule" id="MF_02200"/>
    </source>
</evidence>
<dbReference type="Pfam" id="PF03927">
    <property type="entry name" value="NapD"/>
    <property type="match status" value="1"/>
</dbReference>
<comment type="subcellular location">
    <subcellularLocation>
        <location evidence="1 4">Cytoplasm</location>
    </subcellularLocation>
</comment>
<accession>A0ABN8E313</accession>
<comment type="function">
    <text evidence="4">Chaperone for NapA, the catalytic subunit of the periplasmic nitrate reductase. It binds directly and specifically to the twin-arginine signal peptide of NapA, preventing premature interaction with the Tat translocase and premature export.</text>
</comment>
<dbReference type="EMBL" id="CAKLDM010000001">
    <property type="protein sequence ID" value="CAH0536885.1"/>
    <property type="molecule type" value="Genomic_DNA"/>
</dbReference>
<proteinExistence type="inferred from homology"/>
<dbReference type="PANTHER" id="PTHR38603:SF1">
    <property type="entry name" value="CHAPERONE NAPD"/>
    <property type="match status" value="1"/>
</dbReference>
<dbReference type="InterPro" id="IPR005623">
    <property type="entry name" value="Chaperone_NapD_NO3_reduct"/>
</dbReference>
<comment type="caution">
    <text evidence="5">The sequence shown here is derived from an EMBL/GenBank/DDBJ whole genome shotgun (WGS) entry which is preliminary data.</text>
</comment>
<evidence type="ECO:0000256" key="1">
    <source>
        <dbReference type="ARBA" id="ARBA00004496"/>
    </source>
</evidence>
<comment type="similarity">
    <text evidence="4">Belongs to the NapD family.</text>
</comment>
<comment type="subunit">
    <text evidence="4">Interacts with the cytoplasmic NapA precursor.</text>
</comment>
<evidence type="ECO:0000256" key="3">
    <source>
        <dbReference type="ARBA" id="ARBA00023186"/>
    </source>
</evidence>
<gene>
    <name evidence="4 5" type="primary">napD</name>
    <name evidence="5" type="ORF">VMF7928_00776</name>
</gene>
<name>A0ABN8E313_9VIBR</name>
<sequence>MAPKNEVHISSLVVYSAANEVSQTIKQIEQLDGAEVYGHSEEGKIVVVLETTNEGFVTDLIDTINQIPSVINAVLVYHQIEHEHENNNFDGTNYSQAKGEA</sequence>
<organism evidence="5 6">
    <name type="scientific">Vibrio marisflavi CECT 7928</name>
    <dbReference type="NCBI Taxonomy" id="634439"/>
    <lineage>
        <taxon>Bacteria</taxon>
        <taxon>Pseudomonadati</taxon>
        <taxon>Pseudomonadota</taxon>
        <taxon>Gammaproteobacteria</taxon>
        <taxon>Vibrionales</taxon>
        <taxon>Vibrionaceae</taxon>
        <taxon>Vibrio</taxon>
    </lineage>
</organism>